<dbReference type="RefSeq" id="WP_090874427.1">
    <property type="nucleotide sequence ID" value="NZ_FMXQ01000001.1"/>
</dbReference>
<keyword evidence="3" id="KW-1003">Cell membrane</keyword>
<accession>A0A1G6A8H2</accession>
<keyword evidence="5 9" id="KW-0812">Transmembrane</keyword>
<proteinExistence type="inferred from homology"/>
<keyword evidence="6 9" id="KW-1133">Transmembrane helix</keyword>
<comment type="function">
    <text evidence="9">Part of the tripartite ATP-independent periplasmic (TRAP) transport system.</text>
</comment>
<evidence type="ECO:0000256" key="4">
    <source>
        <dbReference type="ARBA" id="ARBA00022519"/>
    </source>
</evidence>
<dbReference type="GO" id="GO:0022857">
    <property type="term" value="F:transmembrane transporter activity"/>
    <property type="evidence" value="ECO:0007669"/>
    <property type="project" value="UniProtKB-UniRule"/>
</dbReference>
<dbReference type="STRING" id="665467.SAMN02982931_00287"/>
<dbReference type="OrthoDB" id="9794346at2"/>
<dbReference type="PANTHER" id="PTHR35011:SF4">
    <property type="entry name" value="SLL1102 PROTEIN"/>
    <property type="match status" value="1"/>
</dbReference>
<gene>
    <name evidence="11" type="ORF">SAMN02982931_00287</name>
</gene>
<dbReference type="GO" id="GO:0005886">
    <property type="term" value="C:plasma membrane"/>
    <property type="evidence" value="ECO:0007669"/>
    <property type="project" value="UniProtKB-SubCell"/>
</dbReference>
<keyword evidence="12" id="KW-1185">Reference proteome</keyword>
<evidence type="ECO:0000256" key="5">
    <source>
        <dbReference type="ARBA" id="ARBA00022692"/>
    </source>
</evidence>
<name>A0A1G6A8H2_9HYPH</name>
<feature type="transmembrane region" description="Helical" evidence="9">
    <location>
        <begin position="135"/>
        <end position="159"/>
    </location>
</feature>
<evidence type="ECO:0000313" key="12">
    <source>
        <dbReference type="Proteomes" id="UP000199071"/>
    </source>
</evidence>
<dbReference type="EMBL" id="FMXQ01000001">
    <property type="protein sequence ID" value="SDB04600.1"/>
    <property type="molecule type" value="Genomic_DNA"/>
</dbReference>
<keyword evidence="7 9" id="KW-0472">Membrane</keyword>
<dbReference type="PANTHER" id="PTHR35011">
    <property type="entry name" value="2,3-DIKETO-L-GULONATE TRAP TRANSPORTER SMALL PERMEASE PROTEIN YIAM"/>
    <property type="match status" value="1"/>
</dbReference>
<reference evidence="11 12" key="1">
    <citation type="submission" date="2016-10" db="EMBL/GenBank/DDBJ databases">
        <authorList>
            <person name="de Groot N.N."/>
        </authorList>
    </citation>
    <scope>NUCLEOTIDE SEQUENCE [LARGE SCALE GENOMIC DNA]</scope>
    <source>
        <strain evidence="11 12">ATCC 35022</strain>
    </source>
</reference>
<dbReference type="InterPro" id="IPR055348">
    <property type="entry name" value="DctQ"/>
</dbReference>
<feature type="transmembrane region" description="Helical" evidence="9">
    <location>
        <begin position="48"/>
        <end position="70"/>
    </location>
</feature>
<comment type="subcellular location">
    <subcellularLocation>
        <location evidence="1 9">Cell inner membrane</location>
        <topology evidence="1 9">Multi-pass membrane protein</topology>
    </subcellularLocation>
</comment>
<dbReference type="Pfam" id="PF04290">
    <property type="entry name" value="DctQ"/>
    <property type="match status" value="1"/>
</dbReference>
<evidence type="ECO:0000256" key="9">
    <source>
        <dbReference type="RuleBase" id="RU369079"/>
    </source>
</evidence>
<feature type="transmembrane region" description="Helical" evidence="9">
    <location>
        <begin position="18"/>
        <end position="36"/>
    </location>
</feature>
<evidence type="ECO:0000256" key="6">
    <source>
        <dbReference type="ARBA" id="ARBA00022989"/>
    </source>
</evidence>
<evidence type="ECO:0000313" key="11">
    <source>
        <dbReference type="EMBL" id="SDB04600.1"/>
    </source>
</evidence>
<evidence type="ECO:0000256" key="7">
    <source>
        <dbReference type="ARBA" id="ARBA00023136"/>
    </source>
</evidence>
<feature type="domain" description="Tripartite ATP-independent periplasmic transporters DctQ component" evidence="10">
    <location>
        <begin position="30"/>
        <end position="162"/>
    </location>
</feature>
<organism evidence="11 12">
    <name type="scientific">Bauldia litoralis</name>
    <dbReference type="NCBI Taxonomy" id="665467"/>
    <lineage>
        <taxon>Bacteria</taxon>
        <taxon>Pseudomonadati</taxon>
        <taxon>Pseudomonadota</taxon>
        <taxon>Alphaproteobacteria</taxon>
        <taxon>Hyphomicrobiales</taxon>
        <taxon>Kaistiaceae</taxon>
        <taxon>Bauldia</taxon>
    </lineage>
</organism>
<evidence type="ECO:0000256" key="3">
    <source>
        <dbReference type="ARBA" id="ARBA00022475"/>
    </source>
</evidence>
<keyword evidence="4 9" id="KW-0997">Cell inner membrane</keyword>
<evidence type="ECO:0000259" key="10">
    <source>
        <dbReference type="Pfam" id="PF04290"/>
    </source>
</evidence>
<protein>
    <recommendedName>
        <fullName evidence="9">TRAP transporter small permease protein</fullName>
    </recommendedName>
</protein>
<sequence>MPAPIRAFVRFVDAMNRFVGLIAMYLIFALVAVLLYSSVAKTFAMPPLWTLEMAQFVMVAYFLLGGGYSMQMDSNSHVRMDLLYGRWSPRARATVDSVTILFLLFYLGVLLYGAIRSTSYALQYGEESYSAWAPPMAPIKIVMTIGIFLMLLQAIATFFKNVAEARGKPLS</sequence>
<feature type="transmembrane region" description="Helical" evidence="9">
    <location>
        <begin position="91"/>
        <end position="115"/>
    </location>
</feature>
<comment type="subunit">
    <text evidence="9">The complex comprises the extracytoplasmic solute receptor protein and the two transmembrane proteins.</text>
</comment>
<comment type="similarity">
    <text evidence="8 9">Belongs to the TRAP transporter small permease family.</text>
</comment>
<evidence type="ECO:0000256" key="2">
    <source>
        <dbReference type="ARBA" id="ARBA00022448"/>
    </source>
</evidence>
<dbReference type="Proteomes" id="UP000199071">
    <property type="component" value="Unassembled WGS sequence"/>
</dbReference>
<keyword evidence="2 9" id="KW-0813">Transport</keyword>
<evidence type="ECO:0000256" key="1">
    <source>
        <dbReference type="ARBA" id="ARBA00004429"/>
    </source>
</evidence>
<dbReference type="InterPro" id="IPR007387">
    <property type="entry name" value="TRAP_DctQ"/>
</dbReference>
<dbReference type="AlphaFoldDB" id="A0A1G6A8H2"/>
<evidence type="ECO:0000256" key="8">
    <source>
        <dbReference type="ARBA" id="ARBA00038436"/>
    </source>
</evidence>